<evidence type="ECO:0000313" key="3">
    <source>
        <dbReference type="Proteomes" id="UP000265801"/>
    </source>
</evidence>
<evidence type="ECO:0000256" key="1">
    <source>
        <dbReference type="SAM" id="Phobius"/>
    </source>
</evidence>
<reference evidence="2 3" key="1">
    <citation type="submission" date="2018-09" db="EMBL/GenBank/DDBJ databases">
        <title>Bacillus saliacetes sp. nov., isolated from Thai shrimp paste (Ka-pi).</title>
        <authorList>
            <person name="Daroonpunt R."/>
            <person name="Tanasupawat S."/>
            <person name="Yiamsombut S."/>
        </authorList>
    </citation>
    <scope>NUCLEOTIDE SEQUENCE [LARGE SCALE GENOMIC DNA]</scope>
    <source>
        <strain evidence="2 3">SKP7-4</strain>
    </source>
</reference>
<proteinExistence type="predicted"/>
<accession>A0A3A1QVB2</accession>
<protein>
    <submittedName>
        <fullName evidence="2">Uncharacterized protein</fullName>
    </submittedName>
</protein>
<sequence>MTIITGGVTINDKRRILQWIGFIMVMATLLFMIFISLTGISRDLSQTTLTIIKWSGLSIGLLFVMITYWFPEEK</sequence>
<dbReference type="EMBL" id="QXIR01000019">
    <property type="protein sequence ID" value="RIW32003.1"/>
    <property type="molecule type" value="Genomic_DNA"/>
</dbReference>
<organism evidence="2 3">
    <name type="scientific">Bacillus salacetis</name>
    <dbReference type="NCBI Taxonomy" id="2315464"/>
    <lineage>
        <taxon>Bacteria</taxon>
        <taxon>Bacillati</taxon>
        <taxon>Bacillota</taxon>
        <taxon>Bacilli</taxon>
        <taxon>Bacillales</taxon>
        <taxon>Bacillaceae</taxon>
        <taxon>Bacillus</taxon>
    </lineage>
</organism>
<feature type="transmembrane region" description="Helical" evidence="1">
    <location>
        <begin position="16"/>
        <end position="39"/>
    </location>
</feature>
<keyword evidence="1" id="KW-0812">Transmembrane</keyword>
<comment type="caution">
    <text evidence="2">The sequence shown here is derived from an EMBL/GenBank/DDBJ whole genome shotgun (WGS) entry which is preliminary data.</text>
</comment>
<dbReference type="Proteomes" id="UP000265801">
    <property type="component" value="Unassembled WGS sequence"/>
</dbReference>
<keyword evidence="3" id="KW-1185">Reference proteome</keyword>
<evidence type="ECO:0000313" key="2">
    <source>
        <dbReference type="EMBL" id="RIW32003.1"/>
    </source>
</evidence>
<name>A0A3A1QVB2_9BACI</name>
<keyword evidence="1" id="KW-0472">Membrane</keyword>
<keyword evidence="1" id="KW-1133">Transmembrane helix</keyword>
<dbReference type="AlphaFoldDB" id="A0A3A1QVB2"/>
<gene>
    <name evidence="2" type="ORF">D3H55_14070</name>
</gene>
<feature type="transmembrane region" description="Helical" evidence="1">
    <location>
        <begin position="51"/>
        <end position="70"/>
    </location>
</feature>